<dbReference type="InterPro" id="IPR048293">
    <property type="entry name" value="PIF1_RRM3_pfh1"/>
</dbReference>
<dbReference type="GO" id="GO:0006310">
    <property type="term" value="P:DNA recombination"/>
    <property type="evidence" value="ECO:0007669"/>
    <property type="project" value="UniProtKB-UniRule"/>
</dbReference>
<organism evidence="16 17">
    <name type="scientific">Laodelphax striatellus</name>
    <name type="common">Small brown planthopper</name>
    <name type="synonym">Delphax striatella</name>
    <dbReference type="NCBI Taxonomy" id="195883"/>
    <lineage>
        <taxon>Eukaryota</taxon>
        <taxon>Metazoa</taxon>
        <taxon>Ecdysozoa</taxon>
        <taxon>Arthropoda</taxon>
        <taxon>Hexapoda</taxon>
        <taxon>Insecta</taxon>
        <taxon>Pterygota</taxon>
        <taxon>Neoptera</taxon>
        <taxon>Paraneoptera</taxon>
        <taxon>Hemiptera</taxon>
        <taxon>Auchenorrhyncha</taxon>
        <taxon>Fulgoroidea</taxon>
        <taxon>Delphacidae</taxon>
        <taxon>Criomorphinae</taxon>
        <taxon>Laodelphax</taxon>
    </lineage>
</organism>
<dbReference type="HAMAP" id="MF_03176">
    <property type="entry name" value="PIF1"/>
    <property type="match status" value="1"/>
</dbReference>
<dbReference type="EC" id="5.6.2.3" evidence="13"/>
<evidence type="ECO:0000313" key="16">
    <source>
        <dbReference type="EMBL" id="RZF34050.1"/>
    </source>
</evidence>
<dbReference type="Gene3D" id="3.40.50.300">
    <property type="entry name" value="P-loop containing nucleotide triphosphate hydrolases"/>
    <property type="match status" value="2"/>
</dbReference>
<dbReference type="GO" id="GO:0043139">
    <property type="term" value="F:5'-3' DNA helicase activity"/>
    <property type="evidence" value="ECO:0007669"/>
    <property type="project" value="UniProtKB-UniRule"/>
</dbReference>
<protein>
    <recommendedName>
        <fullName evidence="13">ATP-dependent DNA helicase PIF1</fullName>
        <ecNumber evidence="13">5.6.2.3</ecNumber>
    </recommendedName>
    <alternativeName>
        <fullName evidence="13">DNA 5'-3' helicase PIF1</fullName>
    </alternativeName>
    <alternativeName>
        <fullName evidence="13">DNA repair and recombination helicase PIF1</fullName>
    </alternativeName>
</protein>
<dbReference type="GO" id="GO:0005739">
    <property type="term" value="C:mitochondrion"/>
    <property type="evidence" value="ECO:0007669"/>
    <property type="project" value="UniProtKB-SubCell"/>
</dbReference>
<dbReference type="Proteomes" id="UP000291343">
    <property type="component" value="Unassembled WGS sequence"/>
</dbReference>
<evidence type="ECO:0000256" key="4">
    <source>
        <dbReference type="ARBA" id="ARBA00022806"/>
    </source>
</evidence>
<dbReference type="OrthoDB" id="272985at2759"/>
<dbReference type="Pfam" id="PF25344">
    <property type="entry name" value="PH_LRR1"/>
    <property type="match status" value="1"/>
</dbReference>
<evidence type="ECO:0000256" key="7">
    <source>
        <dbReference type="ARBA" id="ARBA00023128"/>
    </source>
</evidence>
<dbReference type="GO" id="GO:0005634">
    <property type="term" value="C:nucleus"/>
    <property type="evidence" value="ECO:0007669"/>
    <property type="project" value="UniProtKB-SubCell"/>
</dbReference>
<comment type="similarity">
    <text evidence="13">Belongs to the helicase family. PIF1 subfamily.</text>
</comment>
<keyword evidence="4 13" id="KW-0347">Helicase</keyword>
<keyword evidence="6 13" id="KW-0238">DNA-binding</keyword>
<keyword evidence="2 13" id="KW-0227">DNA damage</keyword>
<feature type="domain" description="AAA+ ATPase" evidence="15">
    <location>
        <begin position="197"/>
        <end position="347"/>
    </location>
</feature>
<evidence type="ECO:0000256" key="8">
    <source>
        <dbReference type="ARBA" id="ARBA00023172"/>
    </source>
</evidence>
<comment type="catalytic activity">
    <reaction evidence="13">
        <text>ATP + H2O = ADP + phosphate + H(+)</text>
        <dbReference type="Rhea" id="RHEA:13065"/>
        <dbReference type="ChEBI" id="CHEBI:15377"/>
        <dbReference type="ChEBI" id="CHEBI:15378"/>
        <dbReference type="ChEBI" id="CHEBI:30616"/>
        <dbReference type="ChEBI" id="CHEBI:43474"/>
        <dbReference type="ChEBI" id="CHEBI:456216"/>
        <dbReference type="EC" id="5.6.2.3"/>
    </reaction>
</comment>
<evidence type="ECO:0000313" key="17">
    <source>
        <dbReference type="Proteomes" id="UP000291343"/>
    </source>
</evidence>
<feature type="binding site" evidence="13">
    <location>
        <begin position="205"/>
        <end position="212"/>
    </location>
    <ligand>
        <name>ATP</name>
        <dbReference type="ChEBI" id="CHEBI:30616"/>
    </ligand>
</feature>
<keyword evidence="1 13" id="KW-0547">Nucleotide-binding</keyword>
<dbReference type="FunCoup" id="A0A482WL56">
    <property type="interactions" value="517"/>
</dbReference>
<dbReference type="InParanoid" id="A0A482WL56"/>
<dbReference type="SUPFAM" id="SSF52540">
    <property type="entry name" value="P-loop containing nucleoside triphosphate hydrolases"/>
    <property type="match status" value="2"/>
</dbReference>
<keyword evidence="10 13" id="KW-0413">Isomerase</keyword>
<dbReference type="InterPro" id="IPR051055">
    <property type="entry name" value="PIF1_helicase"/>
</dbReference>
<feature type="region of interest" description="Disordered" evidence="14">
    <location>
        <begin position="149"/>
        <end position="170"/>
    </location>
</feature>
<evidence type="ECO:0000256" key="9">
    <source>
        <dbReference type="ARBA" id="ARBA00023204"/>
    </source>
</evidence>
<dbReference type="GO" id="GO:0000723">
    <property type="term" value="P:telomere maintenance"/>
    <property type="evidence" value="ECO:0007669"/>
    <property type="project" value="InterPro"/>
</dbReference>
<evidence type="ECO:0000256" key="11">
    <source>
        <dbReference type="ARBA" id="ARBA00023242"/>
    </source>
</evidence>
<accession>A0A482WL56</accession>
<keyword evidence="11 13" id="KW-0539">Nucleus</keyword>
<dbReference type="GO" id="GO:0016887">
    <property type="term" value="F:ATP hydrolysis activity"/>
    <property type="evidence" value="ECO:0007669"/>
    <property type="project" value="RHEA"/>
</dbReference>
<dbReference type="PANTHER" id="PTHR47642:SF7">
    <property type="entry name" value="ATP-DEPENDENT DNA HELICASE PIF1"/>
    <property type="match status" value="1"/>
</dbReference>
<evidence type="ECO:0000256" key="12">
    <source>
        <dbReference type="ARBA" id="ARBA00065873"/>
    </source>
</evidence>
<dbReference type="InterPro" id="IPR057437">
    <property type="entry name" value="PIF1/LRR1_PH"/>
</dbReference>
<dbReference type="InterPro" id="IPR003593">
    <property type="entry name" value="AAA+_ATPase"/>
</dbReference>
<dbReference type="EMBL" id="QKKF02032795">
    <property type="protein sequence ID" value="RZF34050.1"/>
    <property type="molecule type" value="Genomic_DNA"/>
</dbReference>
<comment type="cofactor">
    <cofactor evidence="13">
        <name>Mg(2+)</name>
        <dbReference type="ChEBI" id="CHEBI:18420"/>
    </cofactor>
</comment>
<dbReference type="Pfam" id="PF05970">
    <property type="entry name" value="PIF1"/>
    <property type="match status" value="1"/>
</dbReference>
<evidence type="ECO:0000256" key="6">
    <source>
        <dbReference type="ARBA" id="ARBA00023125"/>
    </source>
</evidence>
<evidence type="ECO:0000256" key="3">
    <source>
        <dbReference type="ARBA" id="ARBA00022801"/>
    </source>
</evidence>
<keyword evidence="3 13" id="KW-0378">Hydrolase</keyword>
<keyword evidence="9 13" id="KW-0234">DNA repair</keyword>
<proteinExistence type="inferred from homology"/>
<dbReference type="GO" id="GO:0005524">
    <property type="term" value="F:ATP binding"/>
    <property type="evidence" value="ECO:0007669"/>
    <property type="project" value="UniProtKB-UniRule"/>
</dbReference>
<evidence type="ECO:0000256" key="10">
    <source>
        <dbReference type="ARBA" id="ARBA00023235"/>
    </source>
</evidence>
<dbReference type="FunFam" id="3.40.50.300:FF:000805">
    <property type="entry name" value="ATP-dependent DNA helicase PIF1"/>
    <property type="match status" value="1"/>
</dbReference>
<comment type="function">
    <text evidence="13">DNA-dependent ATPase and 5'-3' DNA helicase required for the maintenance of both mitochondrial and nuclear genome stability.</text>
</comment>
<dbReference type="InterPro" id="IPR049163">
    <property type="entry name" value="Pif1-like_2B_dom"/>
</dbReference>
<dbReference type="InterPro" id="IPR010285">
    <property type="entry name" value="DNA_helicase_pif1-like_DEAD"/>
</dbReference>
<evidence type="ECO:0000256" key="1">
    <source>
        <dbReference type="ARBA" id="ARBA00022741"/>
    </source>
</evidence>
<dbReference type="InterPro" id="IPR027417">
    <property type="entry name" value="P-loop_NTPase"/>
</dbReference>
<keyword evidence="7 13" id="KW-0496">Mitochondrion</keyword>
<evidence type="ECO:0000259" key="15">
    <source>
        <dbReference type="SMART" id="SM00382"/>
    </source>
</evidence>
<feature type="DNA-binding region" evidence="13">
    <location>
        <begin position="550"/>
        <end position="569"/>
    </location>
</feature>
<evidence type="ECO:0000256" key="5">
    <source>
        <dbReference type="ARBA" id="ARBA00022840"/>
    </source>
</evidence>
<dbReference type="SMART" id="SM00382">
    <property type="entry name" value="AAA"/>
    <property type="match status" value="1"/>
</dbReference>
<dbReference type="CDD" id="cd18809">
    <property type="entry name" value="SF1_C_RecD"/>
    <property type="match status" value="1"/>
</dbReference>
<dbReference type="GO" id="GO:0003677">
    <property type="term" value="F:DNA binding"/>
    <property type="evidence" value="ECO:0007669"/>
    <property type="project" value="UniProtKB-KW"/>
</dbReference>
<dbReference type="Pfam" id="PF21530">
    <property type="entry name" value="Pif1_2B_dom"/>
    <property type="match status" value="1"/>
</dbReference>
<comment type="subcellular location">
    <subcellularLocation>
        <location evidence="13">Nucleus</location>
    </subcellularLocation>
    <subcellularLocation>
        <location evidence="13">Mitochondrion</location>
    </subcellularLocation>
</comment>
<dbReference type="SMR" id="A0A482WL56"/>
<dbReference type="AlphaFoldDB" id="A0A482WL56"/>
<dbReference type="GO" id="GO:0006281">
    <property type="term" value="P:DNA repair"/>
    <property type="evidence" value="ECO:0007669"/>
    <property type="project" value="UniProtKB-UniRule"/>
</dbReference>
<keyword evidence="8 13" id="KW-0233">DNA recombination</keyword>
<dbReference type="STRING" id="195883.A0A482WL56"/>
<evidence type="ECO:0000256" key="14">
    <source>
        <dbReference type="SAM" id="MobiDB-lite"/>
    </source>
</evidence>
<keyword evidence="17" id="KW-1185">Reference proteome</keyword>
<dbReference type="PANTHER" id="PTHR47642">
    <property type="entry name" value="ATP-DEPENDENT DNA HELICASE"/>
    <property type="match status" value="1"/>
</dbReference>
<reference evidence="16 17" key="1">
    <citation type="journal article" date="2017" name="Gigascience">
        <title>Genome sequence of the small brown planthopper, Laodelphax striatellus.</title>
        <authorList>
            <person name="Zhu J."/>
            <person name="Jiang F."/>
            <person name="Wang X."/>
            <person name="Yang P."/>
            <person name="Bao Y."/>
            <person name="Zhao W."/>
            <person name="Wang W."/>
            <person name="Lu H."/>
            <person name="Wang Q."/>
            <person name="Cui N."/>
            <person name="Li J."/>
            <person name="Chen X."/>
            <person name="Luo L."/>
            <person name="Yu J."/>
            <person name="Kang L."/>
            <person name="Cui F."/>
        </authorList>
    </citation>
    <scope>NUCLEOTIDE SEQUENCE [LARGE SCALE GENOMIC DNA]</scope>
    <source>
        <strain evidence="16">Lst14</strain>
    </source>
</reference>
<gene>
    <name evidence="13" type="primary">PIF1</name>
    <name evidence="16" type="ORF">LSTR_LSTR013759</name>
</gene>
<name>A0A482WL56_LAOST</name>
<evidence type="ECO:0000256" key="13">
    <source>
        <dbReference type="HAMAP-Rule" id="MF_03176"/>
    </source>
</evidence>
<evidence type="ECO:0000256" key="2">
    <source>
        <dbReference type="ARBA" id="ARBA00022763"/>
    </source>
</evidence>
<comment type="subunit">
    <text evidence="12">Monomer. Interacts with telomerase.</text>
</comment>
<dbReference type="FunFam" id="3.40.50.300:FF:003367">
    <property type="entry name" value="ATP-dependent DNA helicase PIF1"/>
    <property type="match status" value="1"/>
</dbReference>
<keyword evidence="5 13" id="KW-0067">ATP-binding</keyword>
<comment type="caution">
    <text evidence="16">The sequence shown here is derived from an EMBL/GenBank/DDBJ whole genome shotgun (WGS) entry which is preliminary data.</text>
</comment>
<sequence>MTTAVPSSSELTCDATINWVNNQNVVTKTVKCKSAVFELVRNEFRDLFFKATTKGLKLKLIVNNLTIHKNFVSEGKATINFQESKTIIYLSNAPVSNLMLFLKTLFVKMTSKKSSPKVPLKERLMSDKPNMLTDISPVNGKDMNRLKQALPNKATDTKKRKLPTENDQDTKKKCVASLMSQHTLTSEQKKVLDAVKEGHNIFFTGSAGTGKSYLLKVIINSIPPDVTFATASTGAAACLIGGITLHSFAGIGTGEASFQKCLELASRPHVLQNWKRCKYLIIDEVSMVKGNYFEKLEKVARALKNPDKPFGGVQLILSGDFLQLPPVSKDDANNRFCFQMETWDLCKLTCFQLKQVHRQNDPEFISILNSIRTGRITNDIADRLNLTRSQSIGGNGIQATRLCCYTNEANTINKTNLENLAGEAKDFEASDSDKGNSKILDEYTPVEKTISLKVGAQVMLVKNINVSKGLVNGARGVVTKFSSGLPVVKFLSMEYTVKQEKWIVRAAGGLMLTRIQLPLKLAWAFSIHKSQGLTLDCVEMNLSQVFEAGQAYVALSRAKSLDCLRVIDFDMRKIWANPDVLKFYKRLDQRCRDLESISEFIPLGRKK</sequence>
<dbReference type="CDD" id="cd18037">
    <property type="entry name" value="DEXSc_Pif1_like"/>
    <property type="match status" value="1"/>
</dbReference>